<gene>
    <name evidence="7" type="ORF">ACFS6J_22285</name>
</gene>
<dbReference type="InterPro" id="IPR010651">
    <property type="entry name" value="Sugar_transport"/>
</dbReference>
<comment type="caution">
    <text evidence="7">The sequence shown here is derived from an EMBL/GenBank/DDBJ whole genome shotgun (WGS) entry which is preliminary data.</text>
</comment>
<evidence type="ECO:0000256" key="6">
    <source>
        <dbReference type="SAM" id="Phobius"/>
    </source>
</evidence>
<evidence type="ECO:0000256" key="5">
    <source>
        <dbReference type="ARBA" id="ARBA00023136"/>
    </source>
</evidence>
<organism evidence="7 8">
    <name type="scientific">Olivibacter jilunii</name>
    <dbReference type="NCBI Taxonomy" id="985016"/>
    <lineage>
        <taxon>Bacteria</taxon>
        <taxon>Pseudomonadati</taxon>
        <taxon>Bacteroidota</taxon>
        <taxon>Sphingobacteriia</taxon>
        <taxon>Sphingobacteriales</taxon>
        <taxon>Sphingobacteriaceae</taxon>
        <taxon>Olivibacter</taxon>
    </lineage>
</organism>
<dbReference type="Proteomes" id="UP001597560">
    <property type="component" value="Unassembled WGS sequence"/>
</dbReference>
<keyword evidence="4 6" id="KW-1133">Transmembrane helix</keyword>
<evidence type="ECO:0000256" key="3">
    <source>
        <dbReference type="ARBA" id="ARBA00022692"/>
    </source>
</evidence>
<evidence type="ECO:0000256" key="2">
    <source>
        <dbReference type="ARBA" id="ARBA00006117"/>
    </source>
</evidence>
<feature type="transmembrane region" description="Helical" evidence="6">
    <location>
        <begin position="136"/>
        <end position="159"/>
    </location>
</feature>
<name>A0ABW6B902_9SPHI</name>
<dbReference type="InterPro" id="IPR009834">
    <property type="entry name" value="Ureide_permease"/>
</dbReference>
<evidence type="ECO:0000313" key="8">
    <source>
        <dbReference type="Proteomes" id="UP001597560"/>
    </source>
</evidence>
<keyword evidence="7" id="KW-0762">Sugar transport</keyword>
<proteinExistence type="inferred from homology"/>
<reference evidence="8" key="1">
    <citation type="journal article" date="2019" name="Int. J. Syst. Evol. Microbiol.">
        <title>The Global Catalogue of Microorganisms (GCM) 10K type strain sequencing project: providing services to taxonomists for standard genome sequencing and annotation.</title>
        <authorList>
            <consortium name="The Broad Institute Genomics Platform"/>
            <consortium name="The Broad Institute Genome Sequencing Center for Infectious Disease"/>
            <person name="Wu L."/>
            <person name="Ma J."/>
        </authorList>
    </citation>
    <scope>NUCLEOTIDE SEQUENCE [LARGE SCALE GENOMIC DNA]</scope>
    <source>
        <strain evidence="8">KCTC 23098</strain>
    </source>
</reference>
<dbReference type="Pfam" id="PF07168">
    <property type="entry name" value="Ureide_permease"/>
    <property type="match status" value="2"/>
</dbReference>
<feature type="transmembrane region" description="Helical" evidence="6">
    <location>
        <begin position="44"/>
        <end position="65"/>
    </location>
</feature>
<feature type="transmembrane region" description="Helical" evidence="6">
    <location>
        <begin position="96"/>
        <end position="124"/>
    </location>
</feature>
<keyword evidence="3 6" id="KW-0812">Transmembrane</keyword>
<dbReference type="PANTHER" id="PTHR16119:SF17">
    <property type="entry name" value="TRANSMEMBRANE PROTEIN 144"/>
    <property type="match status" value="1"/>
</dbReference>
<evidence type="ECO:0000313" key="7">
    <source>
        <dbReference type="EMBL" id="MFD2964546.1"/>
    </source>
</evidence>
<protein>
    <submittedName>
        <fullName evidence="7">GRP family sugar transporter</fullName>
    </submittedName>
</protein>
<sequence>MFILDNYALAVTFCFVTMLCWGSWANTGKLADKGWRFELYYWDYVWGVLLLSVLSAFSMGSIGSAGRSFLDDIHQADYANIYSAVCGGALFNLANILLMAAIAIAGMSVAFPVGIGIALILGIIDNYIAQPLGNPVVLFAGVLLIALAIVLNAIAFGRLNRSDKRLSTKGLLTAIISGCLMGLFYGFVAKSMATNHSSPEPGMLTPYTAIVCFSVGLLLSNLILNTLLMKIPLEGQPLTFADYFKGSTKSHVMGLLGGMIWCLGMLCSIIASDKAGPAISYGLGQGATIVAAIWGIYIWKEFAKAPPGTLKILNWMLIIFVAGLTLLITARII</sequence>
<comment type="similarity">
    <text evidence="2">Belongs to the GRP transporter (TC 2.A.7.5) family.</text>
</comment>
<feature type="transmembrane region" description="Helical" evidence="6">
    <location>
        <begin position="312"/>
        <end position="332"/>
    </location>
</feature>
<dbReference type="PANTHER" id="PTHR16119">
    <property type="entry name" value="TRANSMEMBRANE PROTEIN 144"/>
    <property type="match status" value="1"/>
</dbReference>
<feature type="transmembrane region" description="Helical" evidence="6">
    <location>
        <begin position="171"/>
        <end position="188"/>
    </location>
</feature>
<keyword evidence="5 6" id="KW-0472">Membrane</keyword>
<comment type="subcellular location">
    <subcellularLocation>
        <location evidence="1">Membrane</location>
        <topology evidence="1">Multi-pass membrane protein</topology>
    </subcellularLocation>
</comment>
<evidence type="ECO:0000256" key="4">
    <source>
        <dbReference type="ARBA" id="ARBA00022989"/>
    </source>
</evidence>
<dbReference type="EMBL" id="JBHUPA010000016">
    <property type="protein sequence ID" value="MFD2964546.1"/>
    <property type="molecule type" value="Genomic_DNA"/>
</dbReference>
<feature type="transmembrane region" description="Helical" evidence="6">
    <location>
        <begin position="278"/>
        <end position="300"/>
    </location>
</feature>
<feature type="transmembrane region" description="Helical" evidence="6">
    <location>
        <begin position="252"/>
        <end position="272"/>
    </location>
</feature>
<feature type="transmembrane region" description="Helical" evidence="6">
    <location>
        <begin position="208"/>
        <end position="231"/>
    </location>
</feature>
<feature type="transmembrane region" description="Helical" evidence="6">
    <location>
        <begin position="7"/>
        <end position="24"/>
    </location>
</feature>
<evidence type="ECO:0000256" key="1">
    <source>
        <dbReference type="ARBA" id="ARBA00004141"/>
    </source>
</evidence>
<dbReference type="RefSeq" id="WP_377612785.1">
    <property type="nucleotide sequence ID" value="NZ_JBHUPA010000016.1"/>
</dbReference>
<accession>A0ABW6B902</accession>
<keyword evidence="7" id="KW-0813">Transport</keyword>
<keyword evidence="8" id="KW-1185">Reference proteome</keyword>